<evidence type="ECO:0000256" key="6">
    <source>
        <dbReference type="RuleBase" id="RU364033"/>
    </source>
</evidence>
<evidence type="ECO:0000313" key="8">
    <source>
        <dbReference type="Proteomes" id="UP001626550"/>
    </source>
</evidence>
<evidence type="ECO:0000313" key="7">
    <source>
        <dbReference type="EMBL" id="KAL3309944.1"/>
    </source>
</evidence>
<dbReference type="GO" id="GO:0008270">
    <property type="term" value="F:zinc ion binding"/>
    <property type="evidence" value="ECO:0007669"/>
    <property type="project" value="UniProtKB-KW"/>
</dbReference>
<keyword evidence="5 6" id="KW-0539">Nucleus</keyword>
<keyword evidence="6" id="KW-0479">Metal-binding</keyword>
<dbReference type="GO" id="GO:0005634">
    <property type="term" value="C:nucleus"/>
    <property type="evidence" value="ECO:0007669"/>
    <property type="project" value="UniProtKB-SubCell"/>
</dbReference>
<dbReference type="PANTHER" id="PTHR20934:SF0">
    <property type="entry name" value="TRANSCRIPTION ELONGATION FACTOR 1 HOMOLOG"/>
    <property type="match status" value="1"/>
</dbReference>
<protein>
    <recommendedName>
        <fullName evidence="3 6">Transcription elongation factor 1 homolog</fullName>
    </recommendedName>
</protein>
<comment type="caution">
    <text evidence="7">The sequence shown here is derived from an EMBL/GenBank/DDBJ whole genome shotgun (WGS) entry which is preliminary data.</text>
</comment>
<evidence type="ECO:0000256" key="3">
    <source>
        <dbReference type="ARBA" id="ARBA00014973"/>
    </source>
</evidence>
<comment type="similarity">
    <text evidence="2 6">Belongs to the ELOF1 family.</text>
</comment>
<dbReference type="Gene3D" id="2.20.25.190">
    <property type="match status" value="1"/>
</dbReference>
<reference evidence="7 8" key="1">
    <citation type="submission" date="2024-11" db="EMBL/GenBank/DDBJ databases">
        <title>Adaptive evolution of stress response genes in parasites aligns with host niche diversity.</title>
        <authorList>
            <person name="Hahn C."/>
            <person name="Resl P."/>
        </authorList>
    </citation>
    <scope>NUCLEOTIDE SEQUENCE [LARGE SCALE GENOMIC DNA]</scope>
    <source>
        <strain evidence="7">EGGRZ-B1_66</strain>
        <tissue evidence="7">Body</tissue>
    </source>
</reference>
<dbReference type="AlphaFoldDB" id="A0ABD2PR35"/>
<comment type="subcellular location">
    <subcellularLocation>
        <location evidence="1 6">Nucleus</location>
    </subcellularLocation>
</comment>
<name>A0ABD2PR35_9PLAT</name>
<dbReference type="PANTHER" id="PTHR20934">
    <property type="entry name" value="TRANSCRIPTION ELONGATION FACTOR 1 HOMOLOG"/>
    <property type="match status" value="1"/>
</dbReference>
<keyword evidence="6" id="KW-0863">Zinc-finger</keyword>
<evidence type="ECO:0000256" key="4">
    <source>
        <dbReference type="ARBA" id="ARBA00022833"/>
    </source>
</evidence>
<dbReference type="SUPFAM" id="SSF57783">
    <property type="entry name" value="Zinc beta-ribbon"/>
    <property type="match status" value="1"/>
</dbReference>
<evidence type="ECO:0000256" key="1">
    <source>
        <dbReference type="ARBA" id="ARBA00004123"/>
    </source>
</evidence>
<dbReference type="InterPro" id="IPR038567">
    <property type="entry name" value="T_Elf1_sf"/>
</dbReference>
<evidence type="ECO:0000256" key="5">
    <source>
        <dbReference type="ARBA" id="ARBA00023242"/>
    </source>
</evidence>
<keyword evidence="8" id="KW-1185">Reference proteome</keyword>
<keyword evidence="4 6" id="KW-0862">Zinc</keyword>
<dbReference type="InterPro" id="IPR007808">
    <property type="entry name" value="Elf1"/>
</dbReference>
<sequence>MHILNTYTQTLSTHYANFLPWLKWVLARCSMRAEKRAFVTCANCSVKFGTTAHHLTESIDVYNEWIDECEEANNRRAARHDSEDDEVC</sequence>
<keyword evidence="6" id="KW-0805">Transcription regulation</keyword>
<keyword evidence="6" id="KW-0804">Transcription</keyword>
<gene>
    <name evidence="7" type="ORF">Ciccas_011500</name>
</gene>
<proteinExistence type="inferred from homology"/>
<dbReference type="Proteomes" id="UP001626550">
    <property type="component" value="Unassembled WGS sequence"/>
</dbReference>
<accession>A0ABD2PR35</accession>
<organism evidence="7 8">
    <name type="scientific">Cichlidogyrus casuarinus</name>
    <dbReference type="NCBI Taxonomy" id="1844966"/>
    <lineage>
        <taxon>Eukaryota</taxon>
        <taxon>Metazoa</taxon>
        <taxon>Spiralia</taxon>
        <taxon>Lophotrochozoa</taxon>
        <taxon>Platyhelminthes</taxon>
        <taxon>Monogenea</taxon>
        <taxon>Monopisthocotylea</taxon>
        <taxon>Dactylogyridea</taxon>
        <taxon>Ancyrocephalidae</taxon>
        <taxon>Cichlidogyrus</taxon>
    </lineage>
</organism>
<comment type="function">
    <text evidence="6">Transcription elongation factor implicated in the maintenance of proper chromatin structure in actively transcribed regions.</text>
</comment>
<evidence type="ECO:0000256" key="2">
    <source>
        <dbReference type="ARBA" id="ARBA00009730"/>
    </source>
</evidence>
<dbReference type="EMBL" id="JBJKFK010003400">
    <property type="protein sequence ID" value="KAL3309944.1"/>
    <property type="molecule type" value="Genomic_DNA"/>
</dbReference>
<dbReference type="Pfam" id="PF05129">
    <property type="entry name" value="Zn_ribbon_Elf1"/>
    <property type="match status" value="1"/>
</dbReference>